<reference evidence="1" key="1">
    <citation type="journal article" date="2017" name="Nature">
        <title>The sunflower genome provides insights into oil metabolism, flowering and Asterid evolution.</title>
        <authorList>
            <person name="Badouin H."/>
            <person name="Gouzy J."/>
            <person name="Grassa C.J."/>
            <person name="Murat F."/>
            <person name="Staton S.E."/>
            <person name="Cottret L."/>
            <person name="Lelandais-Briere C."/>
            <person name="Owens G.L."/>
            <person name="Carrere S."/>
            <person name="Mayjonade B."/>
            <person name="Legrand L."/>
            <person name="Gill N."/>
            <person name="Kane N.C."/>
            <person name="Bowers J.E."/>
            <person name="Hubner S."/>
            <person name="Bellec A."/>
            <person name="Berard A."/>
            <person name="Berges H."/>
            <person name="Blanchet N."/>
            <person name="Boniface M.C."/>
            <person name="Brunel D."/>
            <person name="Catrice O."/>
            <person name="Chaidir N."/>
            <person name="Claudel C."/>
            <person name="Donnadieu C."/>
            <person name="Faraut T."/>
            <person name="Fievet G."/>
            <person name="Helmstetter N."/>
            <person name="King M."/>
            <person name="Knapp S.J."/>
            <person name="Lai Z."/>
            <person name="Le Paslier M.C."/>
            <person name="Lippi Y."/>
            <person name="Lorenzon L."/>
            <person name="Mandel J.R."/>
            <person name="Marage G."/>
            <person name="Marchand G."/>
            <person name="Marquand E."/>
            <person name="Bret-Mestries E."/>
            <person name="Morien E."/>
            <person name="Nambeesan S."/>
            <person name="Nguyen T."/>
            <person name="Pegot-Espagnet P."/>
            <person name="Pouilly N."/>
            <person name="Raftis F."/>
            <person name="Sallet E."/>
            <person name="Schiex T."/>
            <person name="Thomas J."/>
            <person name="Vandecasteele C."/>
            <person name="Vares D."/>
            <person name="Vear F."/>
            <person name="Vautrin S."/>
            <person name="Crespi M."/>
            <person name="Mangin B."/>
            <person name="Burke J.M."/>
            <person name="Salse J."/>
            <person name="Munos S."/>
            <person name="Vincourt P."/>
            <person name="Rieseberg L.H."/>
            <person name="Langlade N.B."/>
        </authorList>
    </citation>
    <scope>NUCLEOTIDE SEQUENCE</scope>
    <source>
        <tissue evidence="1">Leaves</tissue>
    </source>
</reference>
<dbReference type="AlphaFoldDB" id="A0A9K3NPI5"/>
<dbReference type="Gramene" id="mRNA:HanXRQr2_Chr05g0224761">
    <property type="protein sequence ID" value="CDS:HanXRQr2_Chr05g0224761.1"/>
    <property type="gene ID" value="HanXRQr2_Chr05g0224761"/>
</dbReference>
<name>A0A9K3NPI5_HELAN</name>
<dbReference type="EMBL" id="MNCJ02000320">
    <property type="protein sequence ID" value="KAF5806708.1"/>
    <property type="molecule type" value="Genomic_DNA"/>
</dbReference>
<dbReference type="Proteomes" id="UP000215914">
    <property type="component" value="Unassembled WGS sequence"/>
</dbReference>
<organism evidence="1 2">
    <name type="scientific">Helianthus annuus</name>
    <name type="common">Common sunflower</name>
    <dbReference type="NCBI Taxonomy" id="4232"/>
    <lineage>
        <taxon>Eukaryota</taxon>
        <taxon>Viridiplantae</taxon>
        <taxon>Streptophyta</taxon>
        <taxon>Embryophyta</taxon>
        <taxon>Tracheophyta</taxon>
        <taxon>Spermatophyta</taxon>
        <taxon>Magnoliopsida</taxon>
        <taxon>eudicotyledons</taxon>
        <taxon>Gunneridae</taxon>
        <taxon>Pentapetalae</taxon>
        <taxon>asterids</taxon>
        <taxon>campanulids</taxon>
        <taxon>Asterales</taxon>
        <taxon>Asteraceae</taxon>
        <taxon>Asteroideae</taxon>
        <taxon>Heliantheae alliance</taxon>
        <taxon>Heliantheae</taxon>
        <taxon>Helianthus</taxon>
    </lineage>
</organism>
<accession>A0A9K3NPI5</accession>
<evidence type="ECO:0000313" key="1">
    <source>
        <dbReference type="EMBL" id="KAF5806708.1"/>
    </source>
</evidence>
<keyword evidence="2" id="KW-1185">Reference proteome</keyword>
<proteinExistence type="predicted"/>
<evidence type="ECO:0000313" key="2">
    <source>
        <dbReference type="Proteomes" id="UP000215914"/>
    </source>
</evidence>
<protein>
    <submittedName>
        <fullName evidence="1">Uncharacterized protein</fullName>
    </submittedName>
</protein>
<reference evidence="1" key="2">
    <citation type="submission" date="2020-06" db="EMBL/GenBank/DDBJ databases">
        <title>Helianthus annuus Genome sequencing and assembly Release 2.</title>
        <authorList>
            <person name="Gouzy J."/>
            <person name="Langlade N."/>
            <person name="Munos S."/>
        </authorList>
    </citation>
    <scope>NUCLEOTIDE SEQUENCE</scope>
    <source>
        <tissue evidence="1">Leaves</tissue>
    </source>
</reference>
<gene>
    <name evidence="1" type="ORF">HanXRQr2_Chr05g0224761</name>
</gene>
<sequence length="53" mass="6752">MQRRTSRLSFGRFLHLLRLLFSFNFRFFLRRDISRSDNRLSNLRRHNRLFSRH</sequence>
<comment type="caution">
    <text evidence="1">The sequence shown here is derived from an EMBL/GenBank/DDBJ whole genome shotgun (WGS) entry which is preliminary data.</text>
</comment>